<dbReference type="GO" id="GO:0006364">
    <property type="term" value="P:rRNA processing"/>
    <property type="evidence" value="ECO:0007669"/>
    <property type="project" value="UniProtKB-KW"/>
</dbReference>
<dbReference type="PANTHER" id="PTHR18359">
    <property type="entry name" value="WD-REPEAT PROTEIN-RELATED"/>
    <property type="match status" value="1"/>
</dbReference>
<accession>A0A3Q2FU12</accession>
<dbReference type="GO" id="GO:0032040">
    <property type="term" value="C:small-subunit processome"/>
    <property type="evidence" value="ECO:0007669"/>
    <property type="project" value="TreeGrafter"/>
</dbReference>
<keyword evidence="8" id="KW-1185">Reference proteome</keyword>
<dbReference type="SUPFAM" id="SSF50978">
    <property type="entry name" value="WD40 repeat-like"/>
    <property type="match status" value="1"/>
</dbReference>
<comment type="similarity">
    <text evidence="6">Belongs to the WD repeat UTP18 family.</text>
</comment>
<keyword evidence="4" id="KW-0677">Repeat</keyword>
<reference evidence="7" key="2">
    <citation type="submission" date="2025-09" db="UniProtKB">
        <authorList>
            <consortium name="Ensembl"/>
        </authorList>
    </citation>
    <scope>IDENTIFICATION</scope>
</reference>
<dbReference type="OMA" id="CVNANSE"/>
<organism evidence="7 8">
    <name type="scientific">Cyprinodon variegatus</name>
    <name type="common">Sheepshead minnow</name>
    <dbReference type="NCBI Taxonomy" id="28743"/>
    <lineage>
        <taxon>Eukaryota</taxon>
        <taxon>Metazoa</taxon>
        <taxon>Chordata</taxon>
        <taxon>Craniata</taxon>
        <taxon>Vertebrata</taxon>
        <taxon>Euteleostomi</taxon>
        <taxon>Actinopterygii</taxon>
        <taxon>Neopterygii</taxon>
        <taxon>Teleostei</taxon>
        <taxon>Neoteleostei</taxon>
        <taxon>Acanthomorphata</taxon>
        <taxon>Ovalentaria</taxon>
        <taxon>Atherinomorphae</taxon>
        <taxon>Cyprinodontiformes</taxon>
        <taxon>Cyprinodontidae</taxon>
        <taxon>Cyprinodon</taxon>
    </lineage>
</organism>
<proteinExistence type="inferred from homology"/>
<keyword evidence="5" id="KW-0539">Nucleus</keyword>
<evidence type="ECO:0000313" key="8">
    <source>
        <dbReference type="Proteomes" id="UP000265020"/>
    </source>
</evidence>
<dbReference type="Proteomes" id="UP000265020">
    <property type="component" value="Unassembled WGS sequence"/>
</dbReference>
<protein>
    <submittedName>
        <fullName evidence="7">UTP18 small subunit processome component</fullName>
    </submittedName>
</protein>
<dbReference type="SMART" id="SM00320">
    <property type="entry name" value="WD40"/>
    <property type="match status" value="2"/>
</dbReference>
<keyword evidence="3" id="KW-0853">WD repeat</keyword>
<evidence type="ECO:0000256" key="4">
    <source>
        <dbReference type="ARBA" id="ARBA00022737"/>
    </source>
</evidence>
<evidence type="ECO:0000256" key="1">
    <source>
        <dbReference type="ARBA" id="ARBA00004604"/>
    </source>
</evidence>
<sequence>QMKKCLHANSARPSEDKLTTVQFHPSAQVVMTAGMDRSISLFQLQVDGKTNPKIQSIHLERFPVHKARFSLDGETVIATSLRNKMFYLYDMMEGRVVPVHSVR</sequence>
<evidence type="ECO:0000256" key="2">
    <source>
        <dbReference type="ARBA" id="ARBA00022552"/>
    </source>
</evidence>
<dbReference type="PANTHER" id="PTHR18359:SF0">
    <property type="entry name" value="U3 SMALL NUCLEOLAR RNA-ASSOCIATED PROTEIN 18 HOMOLOG"/>
    <property type="match status" value="1"/>
</dbReference>
<dbReference type="InterPro" id="IPR036322">
    <property type="entry name" value="WD40_repeat_dom_sf"/>
</dbReference>
<comment type="subcellular location">
    <subcellularLocation>
        <location evidence="1">Nucleus</location>
        <location evidence="1">Nucleolus</location>
    </subcellularLocation>
</comment>
<evidence type="ECO:0000256" key="5">
    <source>
        <dbReference type="ARBA" id="ARBA00023242"/>
    </source>
</evidence>
<keyword evidence="2" id="KW-0698">rRNA processing</keyword>
<dbReference type="GO" id="GO:0034388">
    <property type="term" value="C:Pwp2p-containing subcomplex of 90S preribosome"/>
    <property type="evidence" value="ECO:0007669"/>
    <property type="project" value="TreeGrafter"/>
</dbReference>
<dbReference type="Gene3D" id="2.130.10.10">
    <property type="entry name" value="YVTN repeat-like/Quinoprotein amine dehydrogenase"/>
    <property type="match status" value="1"/>
</dbReference>
<evidence type="ECO:0000256" key="6">
    <source>
        <dbReference type="ARBA" id="ARBA00025767"/>
    </source>
</evidence>
<dbReference type="Ensembl" id="ENSCVAT00000017128.1">
    <property type="protein sequence ID" value="ENSCVAP00000010430.1"/>
    <property type="gene ID" value="ENSCVAG00000012562.1"/>
</dbReference>
<dbReference type="InterPro" id="IPR001680">
    <property type="entry name" value="WD40_rpt"/>
</dbReference>
<evidence type="ECO:0000256" key="3">
    <source>
        <dbReference type="ARBA" id="ARBA00022574"/>
    </source>
</evidence>
<reference evidence="7" key="1">
    <citation type="submission" date="2025-08" db="UniProtKB">
        <authorList>
            <consortium name="Ensembl"/>
        </authorList>
    </citation>
    <scope>IDENTIFICATION</scope>
</reference>
<evidence type="ECO:0000313" key="7">
    <source>
        <dbReference type="Ensembl" id="ENSCVAP00000010430.1"/>
    </source>
</evidence>
<dbReference type="GeneTree" id="ENSGT00940000165670"/>
<dbReference type="STRING" id="28743.ENSCVAP00000010430"/>
<dbReference type="InterPro" id="IPR015943">
    <property type="entry name" value="WD40/YVTN_repeat-like_dom_sf"/>
</dbReference>
<dbReference type="AlphaFoldDB" id="A0A3Q2FU12"/>
<dbReference type="InterPro" id="IPR045161">
    <property type="entry name" value="Utp18"/>
</dbReference>
<name>A0A3Q2FU12_CYPVA</name>